<comment type="caution">
    <text evidence="8">The sequence shown here is derived from an EMBL/GenBank/DDBJ whole genome shotgun (WGS) entry which is preliminary data.</text>
</comment>
<dbReference type="GO" id="GO:0016020">
    <property type="term" value="C:membrane"/>
    <property type="evidence" value="ECO:0007669"/>
    <property type="project" value="InterPro"/>
</dbReference>
<dbReference type="PROSITE" id="PS50893">
    <property type="entry name" value="ABC_TRANSPORTER_2"/>
    <property type="match status" value="1"/>
</dbReference>
<evidence type="ECO:0000256" key="6">
    <source>
        <dbReference type="SAM" id="MobiDB-lite"/>
    </source>
</evidence>
<keyword evidence="3" id="KW-1003">Cell membrane</keyword>
<dbReference type="InterPro" id="IPR027417">
    <property type="entry name" value="P-loop_NTPase"/>
</dbReference>
<proteinExistence type="inferred from homology"/>
<dbReference type="Proteomes" id="UP000472320">
    <property type="component" value="Unassembled WGS sequence"/>
</dbReference>
<evidence type="ECO:0000256" key="4">
    <source>
        <dbReference type="ARBA" id="ARBA00022741"/>
    </source>
</evidence>
<dbReference type="SUPFAM" id="SSF52540">
    <property type="entry name" value="P-loop containing nucleoside triphosphate hydrolases"/>
    <property type="match status" value="1"/>
</dbReference>
<dbReference type="CDD" id="cd03220">
    <property type="entry name" value="ABC_KpsT_Wzt"/>
    <property type="match status" value="1"/>
</dbReference>
<dbReference type="InterPro" id="IPR029439">
    <property type="entry name" value="Wzt_C"/>
</dbReference>
<keyword evidence="2" id="KW-0813">Transport</keyword>
<comment type="similarity">
    <text evidence="1">Belongs to the ABC transporter superfamily.</text>
</comment>
<keyword evidence="4" id="KW-0547">Nucleotide-binding</keyword>
<keyword evidence="5 8" id="KW-0067">ATP-binding</keyword>
<evidence type="ECO:0000256" key="5">
    <source>
        <dbReference type="ARBA" id="ARBA00022840"/>
    </source>
</evidence>
<dbReference type="Pfam" id="PF00005">
    <property type="entry name" value="ABC_tran"/>
    <property type="match status" value="1"/>
</dbReference>
<evidence type="ECO:0000313" key="9">
    <source>
        <dbReference type="Proteomes" id="UP000472320"/>
    </source>
</evidence>
<evidence type="ECO:0000256" key="3">
    <source>
        <dbReference type="ARBA" id="ARBA00022475"/>
    </source>
</evidence>
<keyword evidence="3" id="KW-0472">Membrane</keyword>
<dbReference type="EMBL" id="WNKX01000034">
    <property type="protein sequence ID" value="MTW14117.1"/>
    <property type="molecule type" value="Genomic_DNA"/>
</dbReference>
<dbReference type="Gene3D" id="2.70.50.60">
    <property type="entry name" value="abc- transporter (atp binding component) like domain"/>
    <property type="match status" value="1"/>
</dbReference>
<keyword evidence="9" id="KW-1185">Reference proteome</keyword>
<protein>
    <submittedName>
        <fullName evidence="8">ATP-binding cassette domain-containing protein</fullName>
    </submittedName>
</protein>
<dbReference type="Pfam" id="PF14524">
    <property type="entry name" value="Wzt_C"/>
    <property type="match status" value="1"/>
</dbReference>
<feature type="domain" description="ABC transporter" evidence="7">
    <location>
        <begin position="3"/>
        <end position="252"/>
    </location>
</feature>
<organism evidence="8 9">
    <name type="scientific">Massilia eburnea</name>
    <dbReference type="NCBI Taxonomy" id="1776165"/>
    <lineage>
        <taxon>Bacteria</taxon>
        <taxon>Pseudomonadati</taxon>
        <taxon>Pseudomonadota</taxon>
        <taxon>Betaproteobacteria</taxon>
        <taxon>Burkholderiales</taxon>
        <taxon>Oxalobacteraceae</taxon>
        <taxon>Telluria group</taxon>
        <taxon>Massilia</taxon>
    </lineage>
</organism>
<evidence type="ECO:0000313" key="8">
    <source>
        <dbReference type="EMBL" id="MTW14117.1"/>
    </source>
</evidence>
<name>A0A6L6QQE2_9BURK</name>
<feature type="region of interest" description="Disordered" evidence="6">
    <location>
        <begin position="268"/>
        <end position="296"/>
    </location>
</feature>
<evidence type="ECO:0000259" key="7">
    <source>
        <dbReference type="PROSITE" id="PS50893"/>
    </source>
</evidence>
<gene>
    <name evidence="8" type="ORF">GM658_26230</name>
</gene>
<sequence length="458" mass="49961">MAIRVQNLSKCFQVYAQPHDRLKQSILPRLQRAVGASPKKYHRDFWALKDISFDVKKGETVGIIGRNGSGKSTLLQLICGTLNPTGGSMETHGRIAALLELGSGFNPEFTGRENVYLNAAVLGLSRQETDARFADIAAFADIGDFIEQPVKTYSSGMMVRLAFAVAINVDPEILIVDEALSVGDELFQRKCFSRIEAIRANGATILFVSHSGSQIVELCDRAVLLDSGEKIAEGMPKQIVGQYQKLLYAPADKRSALREQIRLGGLRSNVGEADGSTSVAPEDVAQEDTRLSESYDPSLVPSSTIEYESHGAYIENAHIVDQRGRQVNSLIAGKRYRYRYEVRFDRSANNVRFGMLIKTVSGLELGGAQSAIALKDCLATVAAGTVYRVEFAFVAALNTGTYFLNAGVMGSTHGDDGYLHRLIDVAMFRVMPDSSRLLTGIMDFSCVPGIEEVVVNEA</sequence>
<dbReference type="PANTHER" id="PTHR46743:SF2">
    <property type="entry name" value="TEICHOIC ACIDS EXPORT ATP-BINDING PROTEIN TAGH"/>
    <property type="match status" value="1"/>
</dbReference>
<dbReference type="PANTHER" id="PTHR46743">
    <property type="entry name" value="TEICHOIC ACIDS EXPORT ATP-BINDING PROTEIN TAGH"/>
    <property type="match status" value="1"/>
</dbReference>
<dbReference type="InterPro" id="IPR003439">
    <property type="entry name" value="ABC_transporter-like_ATP-bd"/>
</dbReference>
<dbReference type="InterPro" id="IPR017871">
    <property type="entry name" value="ABC_transporter-like_CS"/>
</dbReference>
<accession>A0A6L6QQE2</accession>
<dbReference type="SMART" id="SM00382">
    <property type="entry name" value="AAA"/>
    <property type="match status" value="1"/>
</dbReference>
<dbReference type="Gene3D" id="3.40.50.300">
    <property type="entry name" value="P-loop containing nucleotide triphosphate hydrolases"/>
    <property type="match status" value="1"/>
</dbReference>
<dbReference type="InterPro" id="IPR003593">
    <property type="entry name" value="AAA+_ATPase"/>
</dbReference>
<dbReference type="GO" id="GO:0005524">
    <property type="term" value="F:ATP binding"/>
    <property type="evidence" value="ECO:0007669"/>
    <property type="project" value="UniProtKB-KW"/>
</dbReference>
<dbReference type="AlphaFoldDB" id="A0A6L6QQE2"/>
<dbReference type="InterPro" id="IPR050683">
    <property type="entry name" value="Bact_Polysacc_Export_ATP-bd"/>
</dbReference>
<dbReference type="InterPro" id="IPR015860">
    <property type="entry name" value="ABC_transpr_TagH-like"/>
</dbReference>
<evidence type="ECO:0000256" key="1">
    <source>
        <dbReference type="ARBA" id="ARBA00005417"/>
    </source>
</evidence>
<evidence type="ECO:0000256" key="2">
    <source>
        <dbReference type="ARBA" id="ARBA00022448"/>
    </source>
</evidence>
<dbReference type="GO" id="GO:0016887">
    <property type="term" value="F:ATP hydrolysis activity"/>
    <property type="evidence" value="ECO:0007669"/>
    <property type="project" value="InterPro"/>
</dbReference>
<dbReference type="GO" id="GO:0140359">
    <property type="term" value="F:ABC-type transporter activity"/>
    <property type="evidence" value="ECO:0007669"/>
    <property type="project" value="InterPro"/>
</dbReference>
<reference evidence="8 9" key="1">
    <citation type="submission" date="2019-11" db="EMBL/GenBank/DDBJ databases">
        <title>Type strains purchased from KCTC, JCM and DSMZ.</title>
        <authorList>
            <person name="Lu H."/>
        </authorList>
    </citation>
    <scope>NUCLEOTIDE SEQUENCE [LARGE SCALE GENOMIC DNA]</scope>
    <source>
        <strain evidence="8 9">JCM 31587</strain>
    </source>
</reference>
<dbReference type="PROSITE" id="PS00211">
    <property type="entry name" value="ABC_TRANSPORTER_1"/>
    <property type="match status" value="1"/>
</dbReference>
<dbReference type="CDD" id="cd10147">
    <property type="entry name" value="Wzt_C-like"/>
    <property type="match status" value="1"/>
</dbReference>